<proteinExistence type="predicted"/>
<dbReference type="OrthoDB" id="2505506at2759"/>
<accession>A0A9Q3DT76</accession>
<dbReference type="SUPFAM" id="SSF56219">
    <property type="entry name" value="DNase I-like"/>
    <property type="match status" value="1"/>
</dbReference>
<dbReference type="EMBL" id="AVOT02019007">
    <property type="protein sequence ID" value="MBW0506308.1"/>
    <property type="molecule type" value="Genomic_DNA"/>
</dbReference>
<dbReference type="Proteomes" id="UP000765509">
    <property type="component" value="Unassembled WGS sequence"/>
</dbReference>
<dbReference type="InterPro" id="IPR036691">
    <property type="entry name" value="Endo/exonu/phosph_ase_sf"/>
</dbReference>
<dbReference type="Gene3D" id="3.60.10.10">
    <property type="entry name" value="Endonuclease/exonuclease/phosphatase"/>
    <property type="match status" value="1"/>
</dbReference>
<feature type="domain" description="Endonuclease/exonuclease/phosphatase" evidence="1">
    <location>
        <begin position="2"/>
        <end position="90"/>
    </location>
</feature>
<evidence type="ECO:0000313" key="3">
    <source>
        <dbReference type="Proteomes" id="UP000765509"/>
    </source>
</evidence>
<reference evidence="2" key="1">
    <citation type="submission" date="2021-03" db="EMBL/GenBank/DDBJ databases">
        <title>Draft genome sequence of rust myrtle Austropuccinia psidii MF-1, a brazilian biotype.</title>
        <authorList>
            <person name="Quecine M.C."/>
            <person name="Pachon D.M.R."/>
            <person name="Bonatelli M.L."/>
            <person name="Correr F.H."/>
            <person name="Franceschini L.M."/>
            <person name="Leite T.F."/>
            <person name="Margarido G.R.A."/>
            <person name="Almeida C.A."/>
            <person name="Ferrarezi J.A."/>
            <person name="Labate C.A."/>
        </authorList>
    </citation>
    <scope>NUCLEOTIDE SEQUENCE</scope>
    <source>
        <strain evidence="2">MF-1</strain>
    </source>
</reference>
<dbReference type="GO" id="GO:0003824">
    <property type="term" value="F:catalytic activity"/>
    <property type="evidence" value="ECO:0007669"/>
    <property type="project" value="InterPro"/>
</dbReference>
<keyword evidence="3" id="KW-1185">Reference proteome</keyword>
<protein>
    <recommendedName>
        <fullName evidence="1">Endonuclease/exonuclease/phosphatase domain-containing protein</fullName>
    </recommendedName>
</protein>
<name>A0A9Q3DT76_9BASI</name>
<evidence type="ECO:0000313" key="2">
    <source>
        <dbReference type="EMBL" id="MBW0506308.1"/>
    </source>
</evidence>
<evidence type="ECO:0000259" key="1">
    <source>
        <dbReference type="Pfam" id="PF14529"/>
    </source>
</evidence>
<sequence>MLITMDSNLHHRLWNPKNYHHQHPQARRLLEICGRNGFKLISPKGEPTFMDAIGSETTIDLTWENAMANKLISQCKVQLKNHSLDHQPIISEFSLGEKALDITKTHT</sequence>
<comment type="caution">
    <text evidence="2">The sequence shown here is derived from an EMBL/GenBank/DDBJ whole genome shotgun (WGS) entry which is preliminary data.</text>
</comment>
<dbReference type="AlphaFoldDB" id="A0A9Q3DT76"/>
<organism evidence="2 3">
    <name type="scientific">Austropuccinia psidii MF-1</name>
    <dbReference type="NCBI Taxonomy" id="1389203"/>
    <lineage>
        <taxon>Eukaryota</taxon>
        <taxon>Fungi</taxon>
        <taxon>Dikarya</taxon>
        <taxon>Basidiomycota</taxon>
        <taxon>Pucciniomycotina</taxon>
        <taxon>Pucciniomycetes</taxon>
        <taxon>Pucciniales</taxon>
        <taxon>Sphaerophragmiaceae</taxon>
        <taxon>Austropuccinia</taxon>
    </lineage>
</organism>
<gene>
    <name evidence="2" type="ORF">O181_046023</name>
</gene>
<dbReference type="Pfam" id="PF14529">
    <property type="entry name" value="Exo_endo_phos_2"/>
    <property type="match status" value="1"/>
</dbReference>
<dbReference type="InterPro" id="IPR005135">
    <property type="entry name" value="Endo/exonuclease/phosphatase"/>
</dbReference>